<keyword evidence="3" id="KW-1185">Reference proteome</keyword>
<dbReference type="STRING" id="1612202.SAMN05421734_10120"/>
<evidence type="ECO:0000313" key="3">
    <source>
        <dbReference type="Proteomes" id="UP000242949"/>
    </source>
</evidence>
<feature type="chain" id="PRO_5038642119" evidence="1">
    <location>
        <begin position="24"/>
        <end position="247"/>
    </location>
</feature>
<evidence type="ECO:0000313" key="2">
    <source>
        <dbReference type="EMBL" id="SDB80923.1"/>
    </source>
</evidence>
<dbReference type="Proteomes" id="UP000242949">
    <property type="component" value="Unassembled WGS sequence"/>
</dbReference>
<feature type="signal peptide" evidence="1">
    <location>
        <begin position="1"/>
        <end position="23"/>
    </location>
</feature>
<sequence>MLFKWMTLLSVSFVLLGCQSTNLETATASQSKQTTLEEKARPLTEQFFVEHILEIEQETVDMMYEHYEFHDDGFTFTIEFNAIKNQLTDFYTVDQIETYIKGIYDQPNDYNEYLYAFPLGASVDIYDAHLMHHTNRVELIVESDFYYQPNPTIYELVLEDGKWKINGQRNITLPADIRFALTEDLANHGYEEIDSIDVTEDLDSFEDRLPYYKGEKDYPFEVQLSNQNKTLTGEFDPLTGRLSQLEE</sequence>
<dbReference type="EMBL" id="FMYI01000001">
    <property type="protein sequence ID" value="SDB80923.1"/>
    <property type="molecule type" value="Genomic_DNA"/>
</dbReference>
<accession>A0A1G6GGG6</accession>
<reference evidence="3" key="1">
    <citation type="submission" date="2016-09" db="EMBL/GenBank/DDBJ databases">
        <authorList>
            <person name="Varghese N."/>
            <person name="Submissions S."/>
        </authorList>
    </citation>
    <scope>NUCLEOTIDE SEQUENCE [LARGE SCALE GENOMIC DNA]</scope>
    <source>
        <strain evidence="3">S5</strain>
    </source>
</reference>
<dbReference type="AlphaFoldDB" id="A0A1G6GGG6"/>
<dbReference type="PROSITE" id="PS51257">
    <property type="entry name" value="PROKAR_LIPOPROTEIN"/>
    <property type="match status" value="1"/>
</dbReference>
<keyword evidence="1" id="KW-0732">Signal</keyword>
<name>A0A1G6GGG6_9BACI</name>
<gene>
    <name evidence="2" type="ORF">SAMN05421734_10120</name>
</gene>
<protein>
    <submittedName>
        <fullName evidence="2">Uncharacterized protein</fullName>
    </submittedName>
</protein>
<evidence type="ECO:0000256" key="1">
    <source>
        <dbReference type="SAM" id="SignalP"/>
    </source>
</evidence>
<dbReference type="RefSeq" id="WP_090791527.1">
    <property type="nucleotide sequence ID" value="NZ_FMYI01000001.1"/>
</dbReference>
<proteinExistence type="predicted"/>
<organism evidence="2 3">
    <name type="scientific">Pelagirhabdus alkalitolerans</name>
    <dbReference type="NCBI Taxonomy" id="1612202"/>
    <lineage>
        <taxon>Bacteria</taxon>
        <taxon>Bacillati</taxon>
        <taxon>Bacillota</taxon>
        <taxon>Bacilli</taxon>
        <taxon>Bacillales</taxon>
        <taxon>Bacillaceae</taxon>
        <taxon>Pelagirhabdus</taxon>
    </lineage>
</organism>